<comment type="caution">
    <text evidence="3">The sequence shown here is derived from an EMBL/GenBank/DDBJ whole genome shotgun (WGS) entry which is preliminary data.</text>
</comment>
<feature type="chain" id="PRO_5046048653" description="Carbohydrate-binding family V/XII" evidence="2">
    <location>
        <begin position="21"/>
        <end position="680"/>
    </location>
</feature>
<evidence type="ECO:0000313" key="4">
    <source>
        <dbReference type="Proteomes" id="UP001610104"/>
    </source>
</evidence>
<keyword evidence="4" id="KW-1185">Reference proteome</keyword>
<feature type="compositionally biased region" description="Low complexity" evidence="1">
    <location>
        <begin position="638"/>
        <end position="659"/>
    </location>
</feature>
<protein>
    <recommendedName>
        <fullName evidence="5">Carbohydrate-binding family V/XII</fullName>
    </recommendedName>
</protein>
<evidence type="ECO:0000313" key="3">
    <source>
        <dbReference type="EMBL" id="MFH6767867.1"/>
    </source>
</evidence>
<name>A0ABW7MQ65_9FLAO</name>
<organism evidence="3 4">
    <name type="scientific">Gaetbulibacter aquiaggeris</name>
    <dbReference type="NCBI Taxonomy" id="1735373"/>
    <lineage>
        <taxon>Bacteria</taxon>
        <taxon>Pseudomonadati</taxon>
        <taxon>Bacteroidota</taxon>
        <taxon>Flavobacteriia</taxon>
        <taxon>Flavobacteriales</taxon>
        <taxon>Flavobacteriaceae</taxon>
        <taxon>Gaetbulibacter</taxon>
    </lineage>
</organism>
<feature type="signal peptide" evidence="2">
    <location>
        <begin position="1"/>
        <end position="20"/>
    </location>
</feature>
<dbReference type="InterPro" id="IPR051860">
    <property type="entry name" value="Plasmodium_CSP_Invasion"/>
</dbReference>
<gene>
    <name evidence="3" type="ORF">V8G56_03885</name>
</gene>
<dbReference type="EMBL" id="JBAWKC010000001">
    <property type="protein sequence ID" value="MFH6767867.1"/>
    <property type="molecule type" value="Genomic_DNA"/>
</dbReference>
<dbReference type="RefSeq" id="WP_395437147.1">
    <property type="nucleotide sequence ID" value="NZ_JBAWKC010000001.1"/>
</dbReference>
<evidence type="ECO:0000256" key="1">
    <source>
        <dbReference type="SAM" id="MobiDB-lite"/>
    </source>
</evidence>
<accession>A0ABW7MQ65</accession>
<feature type="compositionally biased region" description="Low complexity" evidence="1">
    <location>
        <begin position="572"/>
        <end position="629"/>
    </location>
</feature>
<reference evidence="3 4" key="1">
    <citation type="submission" date="2024-02" db="EMBL/GenBank/DDBJ databases">
        <title>A Gaetbulibacter species isolated from tidal flats and genomic insights of their niches.</title>
        <authorList>
            <person name="Ye Y."/>
        </authorList>
    </citation>
    <scope>NUCLEOTIDE SEQUENCE [LARGE SCALE GENOMIC DNA]</scope>
    <source>
        <strain evidence="3 4">KEM-8</strain>
    </source>
</reference>
<feature type="region of interest" description="Disordered" evidence="1">
    <location>
        <begin position="564"/>
        <end position="680"/>
    </location>
</feature>
<dbReference type="Proteomes" id="UP001610104">
    <property type="component" value="Unassembled WGS sequence"/>
</dbReference>
<keyword evidence="2" id="KW-0732">Signal</keyword>
<dbReference type="PRINTS" id="PR01217">
    <property type="entry name" value="PRICHEXTENSN"/>
</dbReference>
<sequence length="680" mass="77325">MKKIIMLLCFMVLVPKGLLAQNENAQDWPKDIVSGEYTISLYQPENTAYVDNKLTSSLAFGVKKEGQEPVFGMLWTTSLLDVDRTSRRASLVSVNVDEIRLPNEINEGQKAKFQKLINSEVPKWDIEFSLEDLLESLEEVSVTTSELNNAAPKILFAKEPTALILIDGEPKLKEVEKGYELVENTGAFILKEAKTNNYYLKGGDFWYQSKAVLGPYSTVKKVPSKIEGISKKAEPEEKDDSESADEYSGPAPKILIVKEPSELIVFEGEPTYSPIQNTNLLFVENTESNIFMNITSQTYYVLLSGRWFTTKDIKGAWNYLASEKLPEDFKKISSDSKKANVLSNVPGTKEAKDAVYDAQIPQTAAVKKDTKATTVVYNGNPEFNNIEDLKLQYAVNTESSVFKDKNTYYLCDNAIWFKSSTPNGPWAVSEDRPEDIEKIPANNPQYNTKYVYIYETSPTVVYVGYTPGYYGSYVYGPTVVYGTGFYYNPWYRGFYYHHHYSYGFSVRYNPYYGWSFGFRFGSPYFWYGHSYWGHGHHYWGPPYYRPPYYRPGYYARPSRPIYTGRRGVSNYSRPVTRPNRPVNRPSTRPTANRPTTRPSTMPATRPATRPSTTPATRPTTNRPTTRPSPGFDRPSTMPSNRPNYTPNTRPSTRPSTPSYRPAPRPASRPAARPSSGVRRR</sequence>
<proteinExistence type="predicted"/>
<evidence type="ECO:0008006" key="5">
    <source>
        <dbReference type="Google" id="ProtNLM"/>
    </source>
</evidence>
<dbReference type="PANTHER" id="PTHR44826">
    <property type="entry name" value="SPORE COAT PROTEIN SP85"/>
    <property type="match status" value="1"/>
</dbReference>
<feature type="compositionally biased region" description="Low complexity" evidence="1">
    <location>
        <begin position="667"/>
        <end position="680"/>
    </location>
</feature>
<evidence type="ECO:0000256" key="2">
    <source>
        <dbReference type="SAM" id="SignalP"/>
    </source>
</evidence>